<name>A0A2G1QJ42_9HYPH</name>
<evidence type="ECO:0000313" key="3">
    <source>
        <dbReference type="EMBL" id="PHP65509.1"/>
    </source>
</evidence>
<reference evidence="3 4" key="1">
    <citation type="submission" date="2017-10" db="EMBL/GenBank/DDBJ databases">
        <title>Sedimentibacterium mangrovi gen. nov., sp. nov., a novel member of family Phyllobacteriacea isolated from mangrove sediment.</title>
        <authorList>
            <person name="Liao H."/>
            <person name="Tian Y."/>
        </authorList>
    </citation>
    <scope>NUCLEOTIDE SEQUENCE [LARGE SCALE GENOMIC DNA]</scope>
    <source>
        <strain evidence="3 4">X9-2-2</strain>
    </source>
</reference>
<dbReference type="Proteomes" id="UP000221168">
    <property type="component" value="Unassembled WGS sequence"/>
</dbReference>
<sequence length="140" mass="15531">MNPRIAAAGLALAIGAAAPASAQEMRFDLQRDGDRYVRLDRQTGAISVCRDEEGGLVCRMSADERQAWDTEVADLRTRVEALEKRLADLEGRPAATGNDGLPSDEEFEKTLGFMEKFMRRFMGIAKDLEKENGRTPPDRT</sequence>
<keyword evidence="1" id="KW-0175">Coiled coil</keyword>
<feature type="chain" id="PRO_5013726778" evidence="2">
    <location>
        <begin position="23"/>
        <end position="140"/>
    </location>
</feature>
<dbReference type="EMBL" id="PDVP01000015">
    <property type="protein sequence ID" value="PHP65509.1"/>
    <property type="molecule type" value="Genomic_DNA"/>
</dbReference>
<dbReference type="OrthoDB" id="7870871at2"/>
<feature type="coiled-coil region" evidence="1">
    <location>
        <begin position="65"/>
        <end position="92"/>
    </location>
</feature>
<protein>
    <submittedName>
        <fullName evidence="3">Uncharacterized protein</fullName>
    </submittedName>
</protein>
<proteinExistence type="predicted"/>
<feature type="signal peptide" evidence="2">
    <location>
        <begin position="1"/>
        <end position="22"/>
    </location>
</feature>
<organism evidence="3 4">
    <name type="scientific">Zhengella mangrovi</name>
    <dbReference type="NCBI Taxonomy" id="1982044"/>
    <lineage>
        <taxon>Bacteria</taxon>
        <taxon>Pseudomonadati</taxon>
        <taxon>Pseudomonadota</taxon>
        <taxon>Alphaproteobacteria</taxon>
        <taxon>Hyphomicrobiales</taxon>
        <taxon>Notoacmeibacteraceae</taxon>
        <taxon>Zhengella</taxon>
    </lineage>
</organism>
<gene>
    <name evidence="3" type="ORF">CSC94_19105</name>
</gene>
<dbReference type="AlphaFoldDB" id="A0A2G1QJ42"/>
<keyword evidence="2" id="KW-0732">Signal</keyword>
<comment type="caution">
    <text evidence="3">The sequence shown here is derived from an EMBL/GenBank/DDBJ whole genome shotgun (WGS) entry which is preliminary data.</text>
</comment>
<evidence type="ECO:0000256" key="1">
    <source>
        <dbReference type="SAM" id="Coils"/>
    </source>
</evidence>
<evidence type="ECO:0000256" key="2">
    <source>
        <dbReference type="SAM" id="SignalP"/>
    </source>
</evidence>
<evidence type="ECO:0000313" key="4">
    <source>
        <dbReference type="Proteomes" id="UP000221168"/>
    </source>
</evidence>
<accession>A0A2G1QJ42</accession>
<keyword evidence="4" id="KW-1185">Reference proteome</keyword>